<name>A0ABX4HNJ4_9BACI</name>
<protein>
    <recommendedName>
        <fullName evidence="3">DUF2513 domain-containing protein</fullName>
    </recommendedName>
</protein>
<evidence type="ECO:0008006" key="3">
    <source>
        <dbReference type="Google" id="ProtNLM"/>
    </source>
</evidence>
<evidence type="ECO:0000313" key="2">
    <source>
        <dbReference type="Proteomes" id="UP000217561"/>
    </source>
</evidence>
<proteinExistence type="predicted"/>
<organism evidence="1 2">
    <name type="scientific">Salimicrobium humidisoli</name>
    <dbReference type="NCBI Taxonomy" id="2029857"/>
    <lineage>
        <taxon>Bacteria</taxon>
        <taxon>Bacillati</taxon>
        <taxon>Bacillota</taxon>
        <taxon>Bacilli</taxon>
        <taxon>Bacillales</taxon>
        <taxon>Bacillaceae</taxon>
        <taxon>Salimicrobium</taxon>
    </lineage>
</organism>
<sequence>MNVKKDIQIIKYVLEKIEKSQESNEALELNFNQLDAYPAEKIKYHLVLLDDADLINLHIEYPGDNAEWYFVKSITWEGHDLLETLRNDKAVEMAERKAKEQGSKLDDLPIELVKSLTIASAKQMFGL</sequence>
<gene>
    <name evidence="1" type="ORF">CKW00_12310</name>
</gene>
<dbReference type="Proteomes" id="UP000217561">
    <property type="component" value="Unassembled WGS sequence"/>
</dbReference>
<accession>A0ABX4HNJ4</accession>
<reference evidence="1 2" key="1">
    <citation type="submission" date="2017-08" db="EMBL/GenBank/DDBJ databases">
        <title>Salimicrobium alkalisoli sp. nov., isolated from saline alkaline soil.</title>
        <authorList>
            <person name="Zhang G."/>
            <person name="Xiong Q."/>
        </authorList>
    </citation>
    <scope>NUCLEOTIDE SEQUENCE [LARGE SCALE GENOMIC DNA]</scope>
    <source>
        <strain evidence="1 2">WN024</strain>
    </source>
</reference>
<comment type="caution">
    <text evidence="1">The sequence shown here is derived from an EMBL/GenBank/DDBJ whole genome shotgun (WGS) entry which is preliminary data.</text>
</comment>
<evidence type="ECO:0000313" key="1">
    <source>
        <dbReference type="EMBL" id="PBB04759.1"/>
    </source>
</evidence>
<dbReference type="Pfam" id="PF10711">
    <property type="entry name" value="DUF2513"/>
    <property type="match status" value="1"/>
</dbReference>
<dbReference type="EMBL" id="NSGH01000027">
    <property type="protein sequence ID" value="PBB04759.1"/>
    <property type="molecule type" value="Genomic_DNA"/>
</dbReference>
<dbReference type="InterPro" id="IPR019650">
    <property type="entry name" value="DUF2513"/>
</dbReference>
<keyword evidence="2" id="KW-1185">Reference proteome</keyword>